<feature type="transmembrane region" description="Helical" evidence="1">
    <location>
        <begin position="58"/>
        <end position="76"/>
    </location>
</feature>
<keyword evidence="1" id="KW-0812">Transmembrane</keyword>
<gene>
    <name evidence="2" type="ORF">C2L65_23255</name>
</gene>
<evidence type="ECO:0008006" key="4">
    <source>
        <dbReference type="Google" id="ProtNLM"/>
    </source>
</evidence>
<evidence type="ECO:0000313" key="2">
    <source>
        <dbReference type="EMBL" id="AUT62539.1"/>
    </source>
</evidence>
<name>A0A2I8ESQ2_9BURK</name>
<dbReference type="KEGG" id="pter:C2L65_23255"/>
<proteinExistence type="predicted"/>
<feature type="transmembrane region" description="Helical" evidence="1">
    <location>
        <begin position="7"/>
        <end position="26"/>
    </location>
</feature>
<evidence type="ECO:0000256" key="1">
    <source>
        <dbReference type="SAM" id="Phobius"/>
    </source>
</evidence>
<sequence length="211" mass="24038">MKVPYRYLSAMVINVALPWLAYRLALPHWGTTGALAASAAPLIAWIAWDLYHSRHFDSLSAIVLAGIVPLLAWALIDRGEHRRALEDPMVAGVIGITFLLSLLLRKPMVYYLARSTASRESLEGVEEFERHYRDRPKLVAQIRRMTVVWGIGLTAENAARYWVVTNLSDAQLALHISMALRWGVYGSLTLWTLWTRRRLKRIDAERKMESA</sequence>
<protein>
    <recommendedName>
        <fullName evidence="4">Transmembrane protein</fullName>
    </recommendedName>
</protein>
<dbReference type="OrthoDB" id="7062026at2"/>
<accession>A0A2I8ESQ2</accession>
<feature type="transmembrane region" description="Helical" evidence="1">
    <location>
        <begin position="145"/>
        <end position="163"/>
    </location>
</feature>
<feature type="transmembrane region" description="Helical" evidence="1">
    <location>
        <begin position="88"/>
        <end position="104"/>
    </location>
</feature>
<evidence type="ECO:0000313" key="3">
    <source>
        <dbReference type="Proteomes" id="UP000243502"/>
    </source>
</evidence>
<keyword evidence="1" id="KW-1133">Transmembrane helix</keyword>
<dbReference type="RefSeq" id="WP_042308167.1">
    <property type="nucleotide sequence ID" value="NZ_CP026112.1"/>
</dbReference>
<reference evidence="2 3" key="1">
    <citation type="submission" date="2018-01" db="EMBL/GenBank/DDBJ databases">
        <title>Species boundaries and ecological features among Paraburkholderia terrae DSMZ17804T, P. hospita DSMZ17164T and P. caribensis DSMZ13236T.</title>
        <authorList>
            <person name="Pratama A.A."/>
        </authorList>
    </citation>
    <scope>NUCLEOTIDE SEQUENCE [LARGE SCALE GENOMIC DNA]</scope>
    <source>
        <strain evidence="2 3">DSM 17804</strain>
    </source>
</reference>
<dbReference type="AlphaFoldDB" id="A0A2I8ESQ2"/>
<dbReference type="Proteomes" id="UP000243502">
    <property type="component" value="Chromosome 2"/>
</dbReference>
<feature type="transmembrane region" description="Helical" evidence="1">
    <location>
        <begin position="32"/>
        <end position="51"/>
    </location>
</feature>
<keyword evidence="1" id="KW-0472">Membrane</keyword>
<dbReference type="EMBL" id="CP026112">
    <property type="protein sequence ID" value="AUT62539.1"/>
    <property type="molecule type" value="Genomic_DNA"/>
</dbReference>
<organism evidence="2 3">
    <name type="scientific">Paraburkholderia terrae</name>
    <dbReference type="NCBI Taxonomy" id="311230"/>
    <lineage>
        <taxon>Bacteria</taxon>
        <taxon>Pseudomonadati</taxon>
        <taxon>Pseudomonadota</taxon>
        <taxon>Betaproteobacteria</taxon>
        <taxon>Burkholderiales</taxon>
        <taxon>Burkholderiaceae</taxon>
        <taxon>Paraburkholderia</taxon>
    </lineage>
</organism>
<dbReference type="NCBIfam" id="NF041646">
    <property type="entry name" value="VC0807_fam"/>
    <property type="match status" value="1"/>
</dbReference>
<feature type="transmembrane region" description="Helical" evidence="1">
    <location>
        <begin position="175"/>
        <end position="194"/>
    </location>
</feature>